<reference evidence="1" key="1">
    <citation type="journal article" date="2020" name="PLoS ONE">
        <title>Isolation and characterization of Streptomyces bacteriophages and Streptomyces strains encoding biosynthetic arsenals: Streptomyces strains and phages for antibiotic discovery.</title>
        <authorList>
            <person name="Montano E.T."/>
            <person name="Nideffer J.F."/>
            <person name="Brumage L."/>
            <person name="Erb M."/>
            <person name="Derman A.I."/>
            <person name="Davis J.P."/>
            <person name="Estrada E."/>
            <person name="Fu S."/>
            <person name="Le D."/>
            <person name="Vuppala A."/>
            <person name="Tran C."/>
            <person name="Luterstein E."/>
            <person name="Lakkaraju S."/>
            <person name="Panchagnula S."/>
            <person name="Ren C."/>
            <person name="Doan J."/>
            <person name="Tran S."/>
            <person name="Soriano J."/>
            <person name="Fujita Y."/>
            <person name="Gutala P."/>
            <person name="Fujii Q."/>
            <person name="Lee M."/>
            <person name="Bui A."/>
            <person name="Villarreal C."/>
            <person name="Shing S.R."/>
            <person name="Kim S."/>
            <person name="Freeman D."/>
            <person name="Racha V."/>
            <person name="Ho A."/>
            <person name="Kumar P."/>
            <person name="Falah K."/>
            <person name="Dawson T."/>
            <person name="Enustun E."/>
            <person name="Prichard A."/>
            <person name="Gomez A."/>
            <person name="Khanna K."/>
            <person name="Trigg S."/>
            <person name="Fernandez L."/>
            <person name="Pogliano K."/>
            <person name="Pogliano J."/>
        </authorList>
    </citation>
    <scope>NUCLEOTIDE SEQUENCE</scope>
    <source>
        <strain evidence="1">QF2</strain>
    </source>
</reference>
<dbReference type="AlphaFoldDB" id="A0A927BK08"/>
<evidence type="ECO:0000313" key="1">
    <source>
        <dbReference type="EMBL" id="MBD2828146.1"/>
    </source>
</evidence>
<gene>
    <name evidence="1" type="ORF">ID875_06950</name>
</gene>
<proteinExistence type="predicted"/>
<name>A0A927BK08_STRGL</name>
<dbReference type="Pfam" id="PF13814">
    <property type="entry name" value="Replic_Relax"/>
    <property type="match status" value="1"/>
</dbReference>
<dbReference type="EMBL" id="JACWUS010000001">
    <property type="protein sequence ID" value="MBD2828146.1"/>
    <property type="molecule type" value="Genomic_DNA"/>
</dbReference>
<organism evidence="1">
    <name type="scientific">Streptomyces globisporus</name>
    <dbReference type="NCBI Taxonomy" id="1908"/>
    <lineage>
        <taxon>Bacteria</taxon>
        <taxon>Bacillati</taxon>
        <taxon>Actinomycetota</taxon>
        <taxon>Actinomycetes</taxon>
        <taxon>Kitasatosporales</taxon>
        <taxon>Streptomycetaceae</taxon>
        <taxon>Streptomyces</taxon>
    </lineage>
</organism>
<comment type="caution">
    <text evidence="1">The sequence shown here is derived from an EMBL/GenBank/DDBJ whole genome shotgun (WGS) entry which is preliminary data.</text>
</comment>
<protein>
    <submittedName>
        <fullName evidence="1">Replication-relaxation family protein</fullName>
    </submittedName>
</protein>
<accession>A0A927BK08</accession>
<sequence length="226" mass="25946">MELTYRDYEILKLVGTFGQLASTHLKELVFADRSHSIPDTVLKRLKRNGYLSIVGRRASGDKGGAGAYTYKLGRYGRSLLTINRTASPNVNDHALMVADTYLELRRAENAGVLKVRDWEVERSVPPLVRADLFVAVEYPQQGRVGQYFLEIDRQSEAPKRIREKVAGYWRAVESSTADYFPFVVFVVKHEARKRELERVFKQLPSDQQEMVRVYLLNELIPALVRL</sequence>
<dbReference type="InterPro" id="IPR025855">
    <property type="entry name" value="Replic_Relax"/>
</dbReference>